<reference evidence="1 2" key="1">
    <citation type="journal article" date="2022" name="New Phytol.">
        <title>Ecological generalism drives hyperdiversity of secondary metabolite gene clusters in xylarialean endophytes.</title>
        <authorList>
            <person name="Franco M.E.E."/>
            <person name="Wisecaver J.H."/>
            <person name="Arnold A.E."/>
            <person name="Ju Y.M."/>
            <person name="Slot J.C."/>
            <person name="Ahrendt S."/>
            <person name="Moore L.P."/>
            <person name="Eastman K.E."/>
            <person name="Scott K."/>
            <person name="Konkel Z."/>
            <person name="Mondo S.J."/>
            <person name="Kuo A."/>
            <person name="Hayes R.D."/>
            <person name="Haridas S."/>
            <person name="Andreopoulos B."/>
            <person name="Riley R."/>
            <person name="LaButti K."/>
            <person name="Pangilinan J."/>
            <person name="Lipzen A."/>
            <person name="Amirebrahimi M."/>
            <person name="Yan J."/>
            <person name="Adam C."/>
            <person name="Keymanesh K."/>
            <person name="Ng V."/>
            <person name="Louie K."/>
            <person name="Northen T."/>
            <person name="Drula E."/>
            <person name="Henrissat B."/>
            <person name="Hsieh H.M."/>
            <person name="Youens-Clark K."/>
            <person name="Lutzoni F."/>
            <person name="Miadlikowska J."/>
            <person name="Eastwood D.C."/>
            <person name="Hamelin R.C."/>
            <person name="Grigoriev I.V."/>
            <person name="U'Ren J.M."/>
        </authorList>
    </citation>
    <scope>NUCLEOTIDE SEQUENCE [LARGE SCALE GENOMIC DNA]</scope>
    <source>
        <strain evidence="1 2">ER1909</strain>
    </source>
</reference>
<evidence type="ECO:0000313" key="2">
    <source>
        <dbReference type="Proteomes" id="UP001497680"/>
    </source>
</evidence>
<protein>
    <submittedName>
        <fullName evidence="1">Uncharacterized protein</fullName>
    </submittedName>
</protein>
<name>A0ACC0CYY8_9PEZI</name>
<accession>A0ACC0CYY8</accession>
<keyword evidence="2" id="KW-1185">Reference proteome</keyword>
<proteinExistence type="predicted"/>
<comment type="caution">
    <text evidence="1">The sequence shown here is derived from an EMBL/GenBank/DDBJ whole genome shotgun (WGS) entry which is preliminary data.</text>
</comment>
<dbReference type="EMBL" id="MU394323">
    <property type="protein sequence ID" value="KAI6085619.1"/>
    <property type="molecule type" value="Genomic_DNA"/>
</dbReference>
<evidence type="ECO:0000313" key="1">
    <source>
        <dbReference type="EMBL" id="KAI6085619.1"/>
    </source>
</evidence>
<dbReference type="Proteomes" id="UP001497680">
    <property type="component" value="Unassembled WGS sequence"/>
</dbReference>
<organism evidence="1 2">
    <name type="scientific">Hypoxylon rubiginosum</name>
    <dbReference type="NCBI Taxonomy" id="110542"/>
    <lineage>
        <taxon>Eukaryota</taxon>
        <taxon>Fungi</taxon>
        <taxon>Dikarya</taxon>
        <taxon>Ascomycota</taxon>
        <taxon>Pezizomycotina</taxon>
        <taxon>Sordariomycetes</taxon>
        <taxon>Xylariomycetidae</taxon>
        <taxon>Xylariales</taxon>
        <taxon>Hypoxylaceae</taxon>
        <taxon>Hypoxylon</taxon>
    </lineage>
</organism>
<sequence>MRFSTTSAILSLPLLAVADVPDYQAQFQNYMGQAQSYLGNFASKIPHPNKHDPVAAAAAKAGSLNLDILSLNTWKDTLYGPVKPESTTPEEWWVLITGGNKTCFGHCGQIEAAFNETAGKWAVTPGAPHTALLNCEDQPVLCNAWSAPVGALWIFEMLPEPAPINIWTKRLNMTTATSDDIVALQKEGFKDSAKLHDGFFHPFNGPLAKYGAATPVGYVLWGFNLLPSWAFMILVSIFSRTMMSNRMNQADGGRGVQGGPRPPAVGQAAPRR</sequence>
<gene>
    <name evidence="1" type="ORF">F4821DRAFT_146602</name>
</gene>